<name>A0A146GCH6_TERSA</name>
<protein>
    <submittedName>
        <fullName evidence="2">Chemotaxis signal transduction protein</fullName>
    </submittedName>
</protein>
<dbReference type="AlphaFoldDB" id="A0A146GCH6"/>
<proteinExistence type="predicted"/>
<sequence length="181" mass="19547">MNGPRLVRSLPADLRVEWAAEIARPPVVEASREGRLRLLVARVGGDWLGFPPDLIASTLPVGSIRRIPHRVSGNIEGLFNADGRVVVCVNLERLLQTSAALSEDASAARMLILQWRHTQVAVRVSSAWGLEEIDLSALQKLREGASASLAGVSRGVAIHINQPVVCLDAERLVASLQEAIE</sequence>
<feature type="domain" description="CheW-like" evidence="1">
    <location>
        <begin position="35"/>
        <end position="178"/>
    </location>
</feature>
<dbReference type="EMBL" id="BDCO01000003">
    <property type="protein sequence ID" value="GAT35050.1"/>
    <property type="molecule type" value="Genomic_DNA"/>
</dbReference>
<dbReference type="InterPro" id="IPR036061">
    <property type="entry name" value="CheW-like_dom_sf"/>
</dbReference>
<keyword evidence="3" id="KW-1185">Reference proteome</keyword>
<dbReference type="PROSITE" id="PS50851">
    <property type="entry name" value="CHEW"/>
    <property type="match status" value="1"/>
</dbReference>
<reference evidence="3" key="1">
    <citation type="journal article" date="2017" name="Genome Announc.">
        <title>Draft Genome Sequence of Terrimicrobium sacchariphilum NM-5T, a Facultative Anaerobic Soil Bacterium of the Class Spartobacteria.</title>
        <authorList>
            <person name="Qiu Y.L."/>
            <person name="Tourlousse D.M."/>
            <person name="Matsuura N."/>
            <person name="Ohashi A."/>
            <person name="Sekiguchi Y."/>
        </authorList>
    </citation>
    <scope>NUCLEOTIDE SEQUENCE [LARGE SCALE GENOMIC DNA]</scope>
    <source>
        <strain evidence="3">NM-5</strain>
    </source>
</reference>
<evidence type="ECO:0000313" key="3">
    <source>
        <dbReference type="Proteomes" id="UP000076023"/>
    </source>
</evidence>
<evidence type="ECO:0000313" key="2">
    <source>
        <dbReference type="EMBL" id="GAT35050.1"/>
    </source>
</evidence>
<dbReference type="Pfam" id="PF01584">
    <property type="entry name" value="CheW"/>
    <property type="match status" value="1"/>
</dbReference>
<accession>A0A146GCH6</accession>
<dbReference type="InParanoid" id="A0A146GCH6"/>
<dbReference type="Gene3D" id="2.40.50.180">
    <property type="entry name" value="CheA-289, Domain 4"/>
    <property type="match status" value="1"/>
</dbReference>
<dbReference type="Proteomes" id="UP000076023">
    <property type="component" value="Unassembled WGS sequence"/>
</dbReference>
<dbReference type="Gene3D" id="2.30.30.40">
    <property type="entry name" value="SH3 Domains"/>
    <property type="match status" value="1"/>
</dbReference>
<dbReference type="STRING" id="690879.TSACC_3110"/>
<organism evidence="2 3">
    <name type="scientific">Terrimicrobium sacchariphilum</name>
    <dbReference type="NCBI Taxonomy" id="690879"/>
    <lineage>
        <taxon>Bacteria</taxon>
        <taxon>Pseudomonadati</taxon>
        <taxon>Verrucomicrobiota</taxon>
        <taxon>Terrimicrobiia</taxon>
        <taxon>Terrimicrobiales</taxon>
        <taxon>Terrimicrobiaceae</taxon>
        <taxon>Terrimicrobium</taxon>
    </lineage>
</organism>
<dbReference type="GO" id="GO:0007165">
    <property type="term" value="P:signal transduction"/>
    <property type="evidence" value="ECO:0007669"/>
    <property type="project" value="InterPro"/>
</dbReference>
<dbReference type="SUPFAM" id="SSF50341">
    <property type="entry name" value="CheW-like"/>
    <property type="match status" value="1"/>
</dbReference>
<dbReference type="OrthoDB" id="21516at2"/>
<dbReference type="SMART" id="SM00260">
    <property type="entry name" value="CheW"/>
    <property type="match status" value="1"/>
</dbReference>
<comment type="caution">
    <text evidence="2">The sequence shown here is derived from an EMBL/GenBank/DDBJ whole genome shotgun (WGS) entry which is preliminary data.</text>
</comment>
<gene>
    <name evidence="2" type="ORF">TSACC_3110</name>
</gene>
<dbReference type="GO" id="GO:0006935">
    <property type="term" value="P:chemotaxis"/>
    <property type="evidence" value="ECO:0007669"/>
    <property type="project" value="InterPro"/>
</dbReference>
<dbReference type="InterPro" id="IPR002545">
    <property type="entry name" value="CheW-lke_dom"/>
</dbReference>
<evidence type="ECO:0000259" key="1">
    <source>
        <dbReference type="PROSITE" id="PS50851"/>
    </source>
</evidence>
<dbReference type="RefSeq" id="WP_075080906.1">
    <property type="nucleotide sequence ID" value="NZ_BDCO01000003.1"/>
</dbReference>